<dbReference type="AlphaFoldDB" id="A0A212TI15"/>
<reference evidence="3" key="1">
    <citation type="submission" date="2017-06" db="EMBL/GenBank/DDBJ databases">
        <authorList>
            <person name="Varghese N."/>
            <person name="Submissions S."/>
        </authorList>
    </citation>
    <scope>NUCLEOTIDE SEQUENCE [LARGE SCALE GENOMIC DNA]</scope>
    <source>
        <strain evidence="3">DSM 11116</strain>
    </source>
</reference>
<dbReference type="RefSeq" id="WP_170934720.1">
    <property type="nucleotide sequence ID" value="NZ_FYEW01000001.1"/>
</dbReference>
<evidence type="ECO:0000313" key="3">
    <source>
        <dbReference type="Proteomes" id="UP000198131"/>
    </source>
</evidence>
<feature type="chain" id="PRO_5013098107" evidence="1">
    <location>
        <begin position="23"/>
        <end position="156"/>
    </location>
</feature>
<evidence type="ECO:0000313" key="2">
    <source>
        <dbReference type="EMBL" id="SNC65688.1"/>
    </source>
</evidence>
<evidence type="ECO:0000256" key="1">
    <source>
        <dbReference type="SAM" id="SignalP"/>
    </source>
</evidence>
<dbReference type="InterPro" id="IPR008969">
    <property type="entry name" value="CarboxyPept-like_regulatory"/>
</dbReference>
<organism evidence="2 3">
    <name type="scientific">Hymenobacter gelipurpurascens</name>
    <dbReference type="NCBI Taxonomy" id="89968"/>
    <lineage>
        <taxon>Bacteria</taxon>
        <taxon>Pseudomonadati</taxon>
        <taxon>Bacteroidota</taxon>
        <taxon>Cytophagia</taxon>
        <taxon>Cytophagales</taxon>
        <taxon>Hymenobacteraceae</taxon>
        <taxon>Hymenobacter</taxon>
    </lineage>
</organism>
<dbReference type="Gene3D" id="2.60.40.1120">
    <property type="entry name" value="Carboxypeptidase-like, regulatory domain"/>
    <property type="match status" value="1"/>
</dbReference>
<name>A0A212TI15_9BACT</name>
<protein>
    <submittedName>
        <fullName evidence="2">CarboxypepD_reg-like domain-containing protein</fullName>
    </submittedName>
</protein>
<proteinExistence type="predicted"/>
<gene>
    <name evidence="2" type="ORF">SAMN06265337_1356</name>
</gene>
<accession>A0A212TI15</accession>
<sequence length="156" mass="16647">MHRSILFLGFLSVVLSLQAVHAQQVASTTGPATSSTRDSSQLAVVVAKPQESLEAKPAAAPNAPVATPEAASKAEWVKLNGSVLNERNEPLAGATVYIKEAADVVSTNARGEFTMSVPQGLNTLVFSYTGYQEQQLKATNFLPVTVKLQPARRRNK</sequence>
<dbReference type="SUPFAM" id="SSF49464">
    <property type="entry name" value="Carboxypeptidase regulatory domain-like"/>
    <property type="match status" value="1"/>
</dbReference>
<keyword evidence="3" id="KW-1185">Reference proteome</keyword>
<dbReference type="Proteomes" id="UP000198131">
    <property type="component" value="Unassembled WGS sequence"/>
</dbReference>
<dbReference type="Pfam" id="PF13715">
    <property type="entry name" value="CarbopepD_reg_2"/>
    <property type="match status" value="1"/>
</dbReference>
<feature type="signal peptide" evidence="1">
    <location>
        <begin position="1"/>
        <end position="22"/>
    </location>
</feature>
<dbReference type="EMBL" id="FYEW01000001">
    <property type="protein sequence ID" value="SNC65688.1"/>
    <property type="molecule type" value="Genomic_DNA"/>
</dbReference>
<keyword evidence="1" id="KW-0732">Signal</keyword>